<name>A0ABS5G7U1_9BRAD</name>
<dbReference type="RefSeq" id="WP_041750935.1">
    <property type="nucleotide sequence ID" value="NZ_JABFDP010000003.1"/>
</dbReference>
<evidence type="ECO:0000259" key="5">
    <source>
        <dbReference type="PROSITE" id="PS50893"/>
    </source>
</evidence>
<evidence type="ECO:0000256" key="2">
    <source>
        <dbReference type="ARBA" id="ARBA00022741"/>
    </source>
</evidence>
<evidence type="ECO:0000313" key="6">
    <source>
        <dbReference type="EMBL" id="MBR1137361.1"/>
    </source>
</evidence>
<evidence type="ECO:0000256" key="3">
    <source>
        <dbReference type="ARBA" id="ARBA00022840"/>
    </source>
</evidence>
<organism evidence="6 7">
    <name type="scientific">Bradyrhizobium denitrificans</name>
    <dbReference type="NCBI Taxonomy" id="2734912"/>
    <lineage>
        <taxon>Bacteria</taxon>
        <taxon>Pseudomonadati</taxon>
        <taxon>Pseudomonadota</taxon>
        <taxon>Alphaproteobacteria</taxon>
        <taxon>Hyphomicrobiales</taxon>
        <taxon>Nitrobacteraceae</taxon>
        <taxon>Bradyrhizobium</taxon>
    </lineage>
</organism>
<reference evidence="7" key="1">
    <citation type="journal article" date="2021" name="ISME J.">
        <title>Evolutionary origin and ecological implication of a unique nif island in free-living Bradyrhizobium lineages.</title>
        <authorList>
            <person name="Tao J."/>
        </authorList>
    </citation>
    <scope>NUCLEOTIDE SEQUENCE [LARGE SCALE GENOMIC DNA]</scope>
    <source>
        <strain evidence="7">SZCCT0094</strain>
    </source>
</reference>
<keyword evidence="7" id="KW-1185">Reference proteome</keyword>
<gene>
    <name evidence="6" type="ORF">JQ619_16465</name>
</gene>
<keyword evidence="1" id="KW-0813">Transport</keyword>
<dbReference type="EMBL" id="JAFCLK010000014">
    <property type="protein sequence ID" value="MBR1137361.1"/>
    <property type="molecule type" value="Genomic_DNA"/>
</dbReference>
<dbReference type="InterPro" id="IPR003593">
    <property type="entry name" value="AAA+_ATPase"/>
</dbReference>
<accession>A0ABS5G7U1</accession>
<sequence>MLEVKSLTKRFSGLVAVDQASLSVAKGSITGLIGPNGAGKTTLFAMIAGFLQPDGGSVSYEGRDITALAPHVRARAGIARTFQIVQPFEGLNVQENIAVGAYLHTPDASEAMRQAADIAKRVGLGADLTKGSSDLTVAGRKRLEVARALATQPKLLLLDEVLAGLNPSEIRDVLPLVRDIRDQGVTILMIEHIMQAVMNLCDTVYVLSQGRMIAQGEPKTVCEDPQVIEAYLGHGAAERLRAEQAHA</sequence>
<dbReference type="PROSITE" id="PS50893">
    <property type="entry name" value="ABC_TRANSPORTER_2"/>
    <property type="match status" value="1"/>
</dbReference>
<evidence type="ECO:0000256" key="1">
    <source>
        <dbReference type="ARBA" id="ARBA00022448"/>
    </source>
</evidence>
<dbReference type="CDD" id="cd03219">
    <property type="entry name" value="ABC_Mj1267_LivG_branched"/>
    <property type="match status" value="1"/>
</dbReference>
<dbReference type="InterPro" id="IPR003439">
    <property type="entry name" value="ABC_transporter-like_ATP-bd"/>
</dbReference>
<evidence type="ECO:0000256" key="4">
    <source>
        <dbReference type="ARBA" id="ARBA00024722"/>
    </source>
</evidence>
<dbReference type="SMART" id="SM00382">
    <property type="entry name" value="AAA"/>
    <property type="match status" value="1"/>
</dbReference>
<dbReference type="Pfam" id="PF00005">
    <property type="entry name" value="ABC_tran"/>
    <property type="match status" value="1"/>
</dbReference>
<dbReference type="InterPro" id="IPR051120">
    <property type="entry name" value="ABC_AA/LPS_Transport"/>
</dbReference>
<dbReference type="PANTHER" id="PTHR45772:SF7">
    <property type="entry name" value="AMINO ACID ABC TRANSPORTER ATP-BINDING PROTEIN"/>
    <property type="match status" value="1"/>
</dbReference>
<keyword evidence="3 6" id="KW-0067">ATP-binding</keyword>
<comment type="caution">
    <text evidence="6">The sequence shown here is derived from an EMBL/GenBank/DDBJ whole genome shotgun (WGS) entry which is preliminary data.</text>
</comment>
<keyword evidence="2" id="KW-0547">Nucleotide-binding</keyword>
<proteinExistence type="predicted"/>
<dbReference type="GO" id="GO:0005524">
    <property type="term" value="F:ATP binding"/>
    <property type="evidence" value="ECO:0007669"/>
    <property type="project" value="UniProtKB-KW"/>
</dbReference>
<protein>
    <submittedName>
        <fullName evidence="6">ABC transporter ATP-binding protein</fullName>
    </submittedName>
</protein>
<dbReference type="InterPro" id="IPR032823">
    <property type="entry name" value="BCA_ABC_TP_C"/>
</dbReference>
<feature type="domain" description="ABC transporter" evidence="5">
    <location>
        <begin position="2"/>
        <end position="234"/>
    </location>
</feature>
<dbReference type="PANTHER" id="PTHR45772">
    <property type="entry name" value="CONSERVED COMPONENT OF ABC TRANSPORTER FOR NATURAL AMINO ACIDS-RELATED"/>
    <property type="match status" value="1"/>
</dbReference>
<comment type="function">
    <text evidence="4">Involved in beta-(1--&gt;2)glucan export. Transmembrane domains (TMD) form a pore in the inner membrane and the ATP-binding domain (NBD) is responsible for energy generation.</text>
</comment>
<dbReference type="Proteomes" id="UP001314635">
    <property type="component" value="Unassembled WGS sequence"/>
</dbReference>
<dbReference type="InterPro" id="IPR027417">
    <property type="entry name" value="P-loop_NTPase"/>
</dbReference>
<dbReference type="Pfam" id="PF12399">
    <property type="entry name" value="BCA_ABC_TP_C"/>
    <property type="match status" value="1"/>
</dbReference>
<dbReference type="Gene3D" id="3.40.50.300">
    <property type="entry name" value="P-loop containing nucleotide triphosphate hydrolases"/>
    <property type="match status" value="1"/>
</dbReference>
<dbReference type="SUPFAM" id="SSF52540">
    <property type="entry name" value="P-loop containing nucleoside triphosphate hydrolases"/>
    <property type="match status" value="1"/>
</dbReference>
<evidence type="ECO:0000313" key="7">
    <source>
        <dbReference type="Proteomes" id="UP001314635"/>
    </source>
</evidence>